<feature type="compositionally biased region" description="Low complexity" evidence="3">
    <location>
        <begin position="12"/>
        <end position="23"/>
    </location>
</feature>
<dbReference type="PANTHER" id="PTHR12192:SF2">
    <property type="entry name" value="GLUTATHIONE-SPECIFIC GAMMA-GLUTAMYLCYCLOTRANSFERASE 2"/>
    <property type="match status" value="1"/>
</dbReference>
<dbReference type="OrthoDB" id="1933483at2759"/>
<dbReference type="eggNOG" id="KOG3182">
    <property type="taxonomic scope" value="Eukaryota"/>
</dbReference>
<keyword evidence="2" id="KW-0456">Lyase</keyword>
<dbReference type="GO" id="GO:0061928">
    <property type="term" value="F:glutathione specific gamma-glutamylcyclotransferase activity"/>
    <property type="evidence" value="ECO:0007669"/>
    <property type="project" value="UniProtKB-EC"/>
</dbReference>
<evidence type="ECO:0000313" key="4">
    <source>
        <dbReference type="EMBL" id="CBJ30967.1"/>
    </source>
</evidence>
<dbReference type="Pfam" id="PF04752">
    <property type="entry name" value="ChaC"/>
    <property type="match status" value="1"/>
</dbReference>
<evidence type="ECO:0000256" key="3">
    <source>
        <dbReference type="SAM" id="MobiDB-lite"/>
    </source>
</evidence>
<evidence type="ECO:0000256" key="1">
    <source>
        <dbReference type="ARBA" id="ARBA00012344"/>
    </source>
</evidence>
<proteinExistence type="predicted"/>
<feature type="region of interest" description="Disordered" evidence="3">
    <location>
        <begin position="160"/>
        <end position="182"/>
    </location>
</feature>
<dbReference type="Proteomes" id="UP000002630">
    <property type="component" value="Unassembled WGS sequence"/>
</dbReference>
<evidence type="ECO:0000313" key="5">
    <source>
        <dbReference type="Proteomes" id="UP000002630"/>
    </source>
</evidence>
<dbReference type="GO" id="GO:0005737">
    <property type="term" value="C:cytoplasm"/>
    <property type="evidence" value="ECO:0007669"/>
    <property type="project" value="TreeGrafter"/>
</dbReference>
<dbReference type="PANTHER" id="PTHR12192">
    <property type="entry name" value="CATION TRANSPORT PROTEIN CHAC-RELATED"/>
    <property type="match status" value="1"/>
</dbReference>
<feature type="region of interest" description="Disordered" evidence="3">
    <location>
        <begin position="1"/>
        <end position="23"/>
    </location>
</feature>
<keyword evidence="5" id="KW-1185">Reference proteome</keyword>
<protein>
    <recommendedName>
        <fullName evidence="1">glutathione-specific gamma-glutamylcyclotransferase</fullName>
        <ecNumber evidence="1">4.3.2.7</ecNumber>
    </recommendedName>
</protein>
<dbReference type="InterPro" id="IPR013024">
    <property type="entry name" value="GGCT-like"/>
</dbReference>
<dbReference type="GO" id="GO:0006751">
    <property type="term" value="P:glutathione catabolic process"/>
    <property type="evidence" value="ECO:0007669"/>
    <property type="project" value="InterPro"/>
</dbReference>
<evidence type="ECO:0000256" key="2">
    <source>
        <dbReference type="ARBA" id="ARBA00023239"/>
    </source>
</evidence>
<gene>
    <name evidence="4" type="ORF">Esi_0227_0003</name>
</gene>
<name>D7FS26_ECTSI</name>
<dbReference type="AlphaFoldDB" id="D7FS26"/>
<dbReference type="Gene3D" id="3.10.490.10">
    <property type="entry name" value="Gamma-glutamyl cyclotransferase-like"/>
    <property type="match status" value="1"/>
</dbReference>
<dbReference type="InParanoid" id="D7FS26"/>
<dbReference type="InterPro" id="IPR006840">
    <property type="entry name" value="ChaC"/>
</dbReference>
<organism evidence="4 5">
    <name type="scientific">Ectocarpus siliculosus</name>
    <name type="common">Brown alga</name>
    <name type="synonym">Conferva siliculosa</name>
    <dbReference type="NCBI Taxonomy" id="2880"/>
    <lineage>
        <taxon>Eukaryota</taxon>
        <taxon>Sar</taxon>
        <taxon>Stramenopiles</taxon>
        <taxon>Ochrophyta</taxon>
        <taxon>PX clade</taxon>
        <taxon>Phaeophyceae</taxon>
        <taxon>Ectocarpales</taxon>
        <taxon>Ectocarpaceae</taxon>
        <taxon>Ectocarpus</taxon>
    </lineage>
</organism>
<dbReference type="EC" id="4.3.2.7" evidence="1"/>
<reference evidence="4 5" key="1">
    <citation type="journal article" date="2010" name="Nature">
        <title>The Ectocarpus genome and the independent evolution of multicellularity in brown algae.</title>
        <authorList>
            <person name="Cock J.M."/>
            <person name="Sterck L."/>
            <person name="Rouze P."/>
            <person name="Scornet D."/>
            <person name="Allen A.E."/>
            <person name="Amoutzias G."/>
            <person name="Anthouard V."/>
            <person name="Artiguenave F."/>
            <person name="Aury J.M."/>
            <person name="Badger J.H."/>
            <person name="Beszteri B."/>
            <person name="Billiau K."/>
            <person name="Bonnet E."/>
            <person name="Bothwell J.H."/>
            <person name="Bowler C."/>
            <person name="Boyen C."/>
            <person name="Brownlee C."/>
            <person name="Carrano C.J."/>
            <person name="Charrier B."/>
            <person name="Cho G.Y."/>
            <person name="Coelho S.M."/>
            <person name="Collen J."/>
            <person name="Corre E."/>
            <person name="Da Silva C."/>
            <person name="Delage L."/>
            <person name="Delaroque N."/>
            <person name="Dittami S.M."/>
            <person name="Doulbeau S."/>
            <person name="Elias M."/>
            <person name="Farnham G."/>
            <person name="Gachon C.M."/>
            <person name="Gschloessl B."/>
            <person name="Heesch S."/>
            <person name="Jabbari K."/>
            <person name="Jubin C."/>
            <person name="Kawai H."/>
            <person name="Kimura K."/>
            <person name="Kloareg B."/>
            <person name="Kupper F.C."/>
            <person name="Lang D."/>
            <person name="Le Bail A."/>
            <person name="Leblanc C."/>
            <person name="Lerouge P."/>
            <person name="Lohr M."/>
            <person name="Lopez P.J."/>
            <person name="Martens C."/>
            <person name="Maumus F."/>
            <person name="Michel G."/>
            <person name="Miranda-Saavedra D."/>
            <person name="Morales J."/>
            <person name="Moreau H."/>
            <person name="Motomura T."/>
            <person name="Nagasato C."/>
            <person name="Napoli C.A."/>
            <person name="Nelson D.R."/>
            <person name="Nyvall-Collen P."/>
            <person name="Peters A.F."/>
            <person name="Pommier C."/>
            <person name="Potin P."/>
            <person name="Poulain J."/>
            <person name="Quesneville H."/>
            <person name="Read B."/>
            <person name="Rensing S.A."/>
            <person name="Ritter A."/>
            <person name="Rousvoal S."/>
            <person name="Samanta M."/>
            <person name="Samson G."/>
            <person name="Schroeder D.C."/>
            <person name="Segurens B."/>
            <person name="Strittmatter M."/>
            <person name="Tonon T."/>
            <person name="Tregear J.W."/>
            <person name="Valentin K."/>
            <person name="von Dassow P."/>
            <person name="Yamagishi T."/>
            <person name="Van de Peer Y."/>
            <person name="Wincker P."/>
        </authorList>
    </citation>
    <scope>NUCLEOTIDE SEQUENCE [LARGE SCALE GENOMIC DNA]</scope>
    <source>
        <strain evidence="5">Ec32 / CCAP1310/4</strain>
    </source>
</reference>
<accession>D7FS26</accession>
<dbReference type="EMBL" id="FN649760">
    <property type="protein sequence ID" value="CBJ30967.1"/>
    <property type="molecule type" value="Genomic_DNA"/>
</dbReference>
<dbReference type="InterPro" id="IPR036568">
    <property type="entry name" value="GGCT-like_sf"/>
</dbReference>
<dbReference type="SUPFAM" id="SSF110857">
    <property type="entry name" value="Gamma-glutamyl cyclotransferase-like"/>
    <property type="match status" value="1"/>
</dbReference>
<dbReference type="CDD" id="cd06661">
    <property type="entry name" value="GGCT_like"/>
    <property type="match status" value="1"/>
</dbReference>
<sequence length="257" mass="27107">MTKTATPPVPPADATAGGATANPATAAPAVWDADAGVWVGDRAAGQEGSVPSPLWIFGYGSLCWRPEASFAGFERFNGEVVGWKRLFAQKSMDHRGTPEFPGLVATLVSDADLEALGQRSASDPPSRTHGVAYLIPENKAEEVLAGLDFREKGGYTRATVDVLPAGGEGGQKEDTTSSEDTAVPTPALLYTGTTSNPNFHVPSIDEAADTIALAVGPSGPNYEYLFSLSQYLEKVGTPDPHLMELSDMVRSRIKTRA</sequence>
<dbReference type="STRING" id="2880.D7FS26"/>